<dbReference type="GO" id="GO:0050290">
    <property type="term" value="F:sphingomyelin phosphodiesterase D activity"/>
    <property type="evidence" value="ECO:0007669"/>
    <property type="project" value="InterPro"/>
</dbReference>
<dbReference type="AlphaFoldDB" id="A0A915DMR7"/>
<evidence type="ECO:0000256" key="3">
    <source>
        <dbReference type="ARBA" id="ARBA00022989"/>
    </source>
</evidence>
<dbReference type="PANTHER" id="PTHR12988">
    <property type="entry name" value="SPHINGOMYELIN PHOSPHODIESTERASE 4"/>
    <property type="match status" value="1"/>
</dbReference>
<comment type="subcellular location">
    <subcellularLocation>
        <location evidence="1">Membrane</location>
        <topology evidence="1">Single-pass membrane protein</topology>
    </subcellularLocation>
</comment>
<dbReference type="WBParaSite" id="jg21103">
    <property type="protein sequence ID" value="jg21103"/>
    <property type="gene ID" value="jg21103"/>
</dbReference>
<keyword evidence="4 5" id="KW-0472">Membrane</keyword>
<dbReference type="GO" id="GO:0006685">
    <property type="term" value="P:sphingomyelin catabolic process"/>
    <property type="evidence" value="ECO:0007669"/>
    <property type="project" value="TreeGrafter"/>
</dbReference>
<evidence type="ECO:0000256" key="5">
    <source>
        <dbReference type="SAM" id="Phobius"/>
    </source>
</evidence>
<dbReference type="GO" id="GO:0046475">
    <property type="term" value="P:glycerophospholipid catabolic process"/>
    <property type="evidence" value="ECO:0007669"/>
    <property type="project" value="TreeGrafter"/>
</dbReference>
<keyword evidence="3 5" id="KW-1133">Transmembrane helix</keyword>
<dbReference type="Proteomes" id="UP000887574">
    <property type="component" value="Unplaced"/>
</dbReference>
<dbReference type="GO" id="GO:0016020">
    <property type="term" value="C:membrane"/>
    <property type="evidence" value="ECO:0007669"/>
    <property type="project" value="UniProtKB-SubCell"/>
</dbReference>
<sequence>MYYRGNARREDFARFVIQNLFGEDAAVGDLLLLKPRFDDVHAEALNRISGLVGFESTVFKTIYTNDELFSDFIRMFSECAIRSQASADDALESIYIWLMLEYLEHILPITETKLNFMKNSNWFSAPSSPGPATAGVSSPRKLLRPEVLAASYSHLEHLAMRSSSMRSLYPRLLQFVGNLIKHLSSMNTWPSIAQIEVLKVVVDHYHEFILSDTDDPDFASLKLAMAQKPLFIHPLQTFLERSLTNWSLESNYKRLIELWMSLTHHHCLAKCNEQKASVFMQASTQYFVGLFEVVVLRVLESDCVTLLKSCLLDVLEVNIFSNVHFLRLFRSYGLPTEDRTKMYSGAQGQADESILARIAFFLFSLSEVPKVSPELVERHIKELNQLLCNISQANLSDTRLDDSAVASPSRNYSHLSAEYSSNESRSISLLQPGLPDHQADPWTKMLYLTPQGRMQVLNREARFDYQKCSKQIAQTFPTVSRWEIGSLVKWLHLLSVRWTNCRLVRYLRQHSQDSTVVRQAAKLLLNASSPPKYVPVFSKFVPRHPARLNLRPFASIPVLIASIILLYLLLSFFGRIVFG</sequence>
<dbReference type="InterPro" id="IPR024129">
    <property type="entry name" value="Sphingomy_SMPD4"/>
</dbReference>
<keyword evidence="2 5" id="KW-0812">Transmembrane</keyword>
<reference evidence="7" key="1">
    <citation type="submission" date="2022-11" db="UniProtKB">
        <authorList>
            <consortium name="WormBaseParasite"/>
        </authorList>
    </citation>
    <scope>IDENTIFICATION</scope>
</reference>
<feature type="transmembrane region" description="Helical" evidence="5">
    <location>
        <begin position="553"/>
        <end position="578"/>
    </location>
</feature>
<evidence type="ECO:0000313" key="7">
    <source>
        <dbReference type="WBParaSite" id="jg21103"/>
    </source>
</evidence>
<protein>
    <submittedName>
        <fullName evidence="7">Sphingomyelin phosphodiesterase 4</fullName>
    </submittedName>
</protein>
<name>A0A915DMR7_9BILA</name>
<evidence type="ECO:0000256" key="2">
    <source>
        <dbReference type="ARBA" id="ARBA00022692"/>
    </source>
</evidence>
<keyword evidence="6" id="KW-1185">Reference proteome</keyword>
<dbReference type="GO" id="GO:0046513">
    <property type="term" value="P:ceramide biosynthetic process"/>
    <property type="evidence" value="ECO:0007669"/>
    <property type="project" value="TreeGrafter"/>
</dbReference>
<evidence type="ECO:0000256" key="4">
    <source>
        <dbReference type="ARBA" id="ARBA00023136"/>
    </source>
</evidence>
<accession>A0A915DMR7</accession>
<proteinExistence type="predicted"/>
<evidence type="ECO:0000256" key="1">
    <source>
        <dbReference type="ARBA" id="ARBA00004167"/>
    </source>
</evidence>
<organism evidence="6 7">
    <name type="scientific">Ditylenchus dipsaci</name>
    <dbReference type="NCBI Taxonomy" id="166011"/>
    <lineage>
        <taxon>Eukaryota</taxon>
        <taxon>Metazoa</taxon>
        <taxon>Ecdysozoa</taxon>
        <taxon>Nematoda</taxon>
        <taxon>Chromadorea</taxon>
        <taxon>Rhabditida</taxon>
        <taxon>Tylenchina</taxon>
        <taxon>Tylenchomorpha</taxon>
        <taxon>Sphaerularioidea</taxon>
        <taxon>Anguinidae</taxon>
        <taxon>Anguininae</taxon>
        <taxon>Ditylenchus</taxon>
    </lineage>
</organism>
<evidence type="ECO:0000313" key="6">
    <source>
        <dbReference type="Proteomes" id="UP000887574"/>
    </source>
</evidence>
<dbReference type="PANTHER" id="PTHR12988:SF6">
    <property type="entry name" value="SPHINGOMYELIN PHOSPHODIESTERASE 4"/>
    <property type="match status" value="1"/>
</dbReference>